<comment type="catalytic activity">
    <reaction evidence="1 6">
        <text>7,8-dihydroneopterin = 6-hydroxymethyl-7,8-dihydropterin + glycolaldehyde</text>
        <dbReference type="Rhea" id="RHEA:10540"/>
        <dbReference type="ChEBI" id="CHEBI:17001"/>
        <dbReference type="ChEBI" id="CHEBI:17071"/>
        <dbReference type="ChEBI" id="CHEBI:44841"/>
        <dbReference type="EC" id="4.1.2.25"/>
    </reaction>
</comment>
<evidence type="ECO:0000256" key="4">
    <source>
        <dbReference type="ARBA" id="ARBA00022909"/>
    </source>
</evidence>
<comment type="caution">
    <text evidence="8">The sequence shown here is derived from an EMBL/GenBank/DDBJ whole genome shotgun (WGS) entry which is preliminary data.</text>
</comment>
<dbReference type="PANTHER" id="PTHR42844">
    <property type="entry name" value="DIHYDRONEOPTERIN ALDOLASE 1-RELATED"/>
    <property type="match status" value="1"/>
</dbReference>
<dbReference type="InterPro" id="IPR043133">
    <property type="entry name" value="GTP-CH-I_C/QueF"/>
</dbReference>
<evidence type="ECO:0000256" key="5">
    <source>
        <dbReference type="ARBA" id="ARBA00023239"/>
    </source>
</evidence>
<keyword evidence="4 6" id="KW-0289">Folate biosynthesis</keyword>
<keyword evidence="5 6" id="KW-0456">Lyase</keyword>
<evidence type="ECO:0000313" key="8">
    <source>
        <dbReference type="EMBL" id="HGY55604.1"/>
    </source>
</evidence>
<dbReference type="CDD" id="cd00534">
    <property type="entry name" value="DHNA_DHNTPE"/>
    <property type="match status" value="1"/>
</dbReference>
<dbReference type="EMBL" id="DRQG01000073">
    <property type="protein sequence ID" value="HGY55604.1"/>
    <property type="molecule type" value="Genomic_DNA"/>
</dbReference>
<dbReference type="Proteomes" id="UP000885779">
    <property type="component" value="Unassembled WGS sequence"/>
</dbReference>
<accession>A0A7V4U0C4</accession>
<dbReference type="NCBIfam" id="TIGR00526">
    <property type="entry name" value="folB_dom"/>
    <property type="match status" value="1"/>
</dbReference>
<name>A0A7V4U0C4_CALAY</name>
<reference evidence="8" key="1">
    <citation type="journal article" date="2020" name="mSystems">
        <title>Genome- and Community-Level Interaction Insights into Carbon Utilization and Element Cycling Functions of Hydrothermarchaeota in Hydrothermal Sediment.</title>
        <authorList>
            <person name="Zhou Z."/>
            <person name="Liu Y."/>
            <person name="Xu W."/>
            <person name="Pan J."/>
            <person name="Luo Z.H."/>
            <person name="Li M."/>
        </authorList>
    </citation>
    <scope>NUCLEOTIDE SEQUENCE [LARGE SCALE GENOMIC DNA]</scope>
    <source>
        <strain evidence="8">HyVt-577</strain>
    </source>
</reference>
<comment type="pathway">
    <text evidence="2 6">Cofactor biosynthesis; tetrahydrofolate biosynthesis; 2-amino-4-hydroxy-6-hydroxymethyl-7,8-dihydropteridine diphosphate from 7,8-dihydroneopterin triphosphate: step 3/4.</text>
</comment>
<dbReference type="GO" id="GO:0046654">
    <property type="term" value="P:tetrahydrofolate biosynthetic process"/>
    <property type="evidence" value="ECO:0007669"/>
    <property type="project" value="UniProtKB-UniRule"/>
</dbReference>
<dbReference type="NCBIfam" id="TIGR00525">
    <property type="entry name" value="folB"/>
    <property type="match status" value="1"/>
</dbReference>
<comment type="similarity">
    <text evidence="3 6">Belongs to the DHNA family.</text>
</comment>
<protein>
    <recommendedName>
        <fullName evidence="6">7,8-dihydroneopterin aldolase</fullName>
        <ecNumber evidence="6">4.1.2.25</ecNumber>
    </recommendedName>
</protein>
<evidence type="ECO:0000256" key="6">
    <source>
        <dbReference type="RuleBase" id="RU362079"/>
    </source>
</evidence>
<comment type="function">
    <text evidence="6">Catalyzes the conversion of 7,8-dihydroneopterin to 6-hydroxymethyl-7,8-dihydropterin.</text>
</comment>
<feature type="domain" description="Dihydroneopterin aldolase/epimerase" evidence="7">
    <location>
        <begin position="4"/>
        <end position="116"/>
    </location>
</feature>
<evidence type="ECO:0000256" key="1">
    <source>
        <dbReference type="ARBA" id="ARBA00001353"/>
    </source>
</evidence>
<dbReference type="UniPathway" id="UPA00077">
    <property type="reaction ID" value="UER00154"/>
</dbReference>
<dbReference type="FunFam" id="3.30.1130.10:FF:000003">
    <property type="entry name" value="7,8-dihydroneopterin aldolase"/>
    <property type="match status" value="1"/>
</dbReference>
<evidence type="ECO:0000259" key="7">
    <source>
        <dbReference type="SMART" id="SM00905"/>
    </source>
</evidence>
<dbReference type="Gene3D" id="3.30.1130.10">
    <property type="match status" value="1"/>
</dbReference>
<dbReference type="InterPro" id="IPR006156">
    <property type="entry name" value="Dihydroneopterin_aldolase"/>
</dbReference>
<dbReference type="AlphaFoldDB" id="A0A7V4U0C4"/>
<sequence length="121" mass="14143">MDRIRLKNITFYAHHGYYEAERELGQKFEVDIDVACRLEQAAGRDSLQETIDYRAIYQIARDTFENYKFKLIESVAERIAGQILQLAGIEEVTIRVRKPHVPLNGLLDYVEVEITRKNGRE</sequence>
<evidence type="ECO:0000256" key="2">
    <source>
        <dbReference type="ARBA" id="ARBA00005013"/>
    </source>
</evidence>
<dbReference type="SUPFAM" id="SSF55620">
    <property type="entry name" value="Tetrahydrobiopterin biosynthesis enzymes-like"/>
    <property type="match status" value="1"/>
</dbReference>
<proteinExistence type="inferred from homology"/>
<evidence type="ECO:0000256" key="3">
    <source>
        <dbReference type="ARBA" id="ARBA00005708"/>
    </source>
</evidence>
<gene>
    <name evidence="8" type="primary">folB</name>
    <name evidence="8" type="ORF">ENK44_07890</name>
</gene>
<dbReference type="GO" id="GO:0004150">
    <property type="term" value="F:dihydroneopterin aldolase activity"/>
    <property type="evidence" value="ECO:0007669"/>
    <property type="project" value="UniProtKB-UniRule"/>
</dbReference>
<dbReference type="GO" id="GO:0046656">
    <property type="term" value="P:folic acid biosynthetic process"/>
    <property type="evidence" value="ECO:0007669"/>
    <property type="project" value="UniProtKB-UniRule"/>
</dbReference>
<dbReference type="GO" id="GO:0005737">
    <property type="term" value="C:cytoplasm"/>
    <property type="evidence" value="ECO:0007669"/>
    <property type="project" value="TreeGrafter"/>
</dbReference>
<dbReference type="EC" id="4.1.2.25" evidence="6"/>
<dbReference type="SMART" id="SM00905">
    <property type="entry name" value="FolB"/>
    <property type="match status" value="1"/>
</dbReference>
<organism evidence="8">
    <name type="scientific">Caldithrix abyssi</name>
    <dbReference type="NCBI Taxonomy" id="187145"/>
    <lineage>
        <taxon>Bacteria</taxon>
        <taxon>Pseudomonadati</taxon>
        <taxon>Calditrichota</taxon>
        <taxon>Calditrichia</taxon>
        <taxon>Calditrichales</taxon>
        <taxon>Calditrichaceae</taxon>
        <taxon>Caldithrix</taxon>
    </lineage>
</organism>
<dbReference type="PANTHER" id="PTHR42844:SF1">
    <property type="entry name" value="DIHYDRONEOPTERIN ALDOLASE 1-RELATED"/>
    <property type="match status" value="1"/>
</dbReference>
<dbReference type="Pfam" id="PF02152">
    <property type="entry name" value="FolB"/>
    <property type="match status" value="1"/>
</dbReference>
<dbReference type="InterPro" id="IPR006157">
    <property type="entry name" value="FolB_dom"/>
</dbReference>